<keyword evidence="2" id="KW-1133">Transmembrane helix</keyword>
<feature type="region of interest" description="Disordered" evidence="1">
    <location>
        <begin position="1"/>
        <end position="29"/>
    </location>
</feature>
<evidence type="ECO:0000313" key="3">
    <source>
        <dbReference type="EMBL" id="JAT47583.1"/>
    </source>
</evidence>
<organism evidence="3">
    <name type="scientific">Anthurium amnicola</name>
    <dbReference type="NCBI Taxonomy" id="1678845"/>
    <lineage>
        <taxon>Eukaryota</taxon>
        <taxon>Viridiplantae</taxon>
        <taxon>Streptophyta</taxon>
        <taxon>Embryophyta</taxon>
        <taxon>Tracheophyta</taxon>
        <taxon>Spermatophyta</taxon>
        <taxon>Magnoliopsida</taxon>
        <taxon>Liliopsida</taxon>
        <taxon>Araceae</taxon>
        <taxon>Pothoideae</taxon>
        <taxon>Potheae</taxon>
        <taxon>Anthurium</taxon>
    </lineage>
</organism>
<accession>A0A1D1XYZ1</accession>
<reference evidence="3" key="1">
    <citation type="submission" date="2015-07" db="EMBL/GenBank/DDBJ databases">
        <title>Transcriptome Assembly of Anthurium amnicola.</title>
        <authorList>
            <person name="Suzuki J."/>
        </authorList>
    </citation>
    <scope>NUCLEOTIDE SEQUENCE</scope>
</reference>
<dbReference type="EMBL" id="GDJX01020353">
    <property type="protein sequence ID" value="JAT47583.1"/>
    <property type="molecule type" value="Transcribed_RNA"/>
</dbReference>
<feature type="compositionally biased region" description="Gly residues" evidence="1">
    <location>
        <begin position="197"/>
        <end position="206"/>
    </location>
</feature>
<feature type="compositionally biased region" description="Basic and acidic residues" evidence="1">
    <location>
        <begin position="208"/>
        <end position="231"/>
    </location>
</feature>
<feature type="region of interest" description="Disordered" evidence="1">
    <location>
        <begin position="175"/>
        <end position="270"/>
    </location>
</feature>
<evidence type="ECO:0000256" key="1">
    <source>
        <dbReference type="SAM" id="MobiDB-lite"/>
    </source>
</evidence>
<proteinExistence type="predicted"/>
<feature type="transmembrane region" description="Helical" evidence="2">
    <location>
        <begin position="60"/>
        <end position="85"/>
    </location>
</feature>
<sequence>CCHTKESPRPRKHANRRGRERVKRQELTHASPPAQYSHGVLLPFVPFPRQGPAASSLQSLRLLLCFLVVVVVVVVSLLQALVPVGHARPPHLGTRPLLLHLPDLLLVLLHLPIPLPDPPLPPPPAGRVLVRIPCPLRRRLPHLPGRRPLGRRRDPLRRGEGAAVGVVPMVVAEVREPPVQGPGEGDGVRRAAADGGVRQGGGGVPGRRGVEGDRRPAVEGRRAGEQPRVRVSEGGAAEDGTAQRPGGAAVPGSVRMPPRQARGLGAEEGAPEQEVSDPLVCCAPLGVIVIFVSISCRCMSVA</sequence>
<keyword evidence="2" id="KW-0812">Transmembrane</keyword>
<protein>
    <submittedName>
        <fullName evidence="3">Uncharacterized protein</fullName>
    </submittedName>
</protein>
<name>A0A1D1XYZ1_9ARAE</name>
<dbReference type="AlphaFoldDB" id="A0A1D1XYZ1"/>
<keyword evidence="2" id="KW-0472">Membrane</keyword>
<gene>
    <name evidence="3" type="ORF">g.137254</name>
</gene>
<feature type="non-terminal residue" evidence="3">
    <location>
        <position position="1"/>
    </location>
</feature>
<evidence type="ECO:0000256" key="2">
    <source>
        <dbReference type="SAM" id="Phobius"/>
    </source>
</evidence>
<feature type="compositionally biased region" description="Basic residues" evidence="1">
    <location>
        <begin position="10"/>
        <end position="22"/>
    </location>
</feature>